<evidence type="ECO:0000259" key="1">
    <source>
        <dbReference type="Pfam" id="PF18413"/>
    </source>
</evidence>
<evidence type="ECO:0000259" key="2">
    <source>
        <dbReference type="Pfam" id="PF20220"/>
    </source>
</evidence>
<dbReference type="AlphaFoldDB" id="A0A3G7TVI7"/>
<dbReference type="InterPro" id="IPR041079">
    <property type="entry name" value="Neuraminidase-like"/>
</dbReference>
<accession>A0A3G7TVI7</accession>
<organism evidence="3 4">
    <name type="scientific">Pseudomonas chlororaphis</name>
    <dbReference type="NCBI Taxonomy" id="587753"/>
    <lineage>
        <taxon>Bacteria</taxon>
        <taxon>Pseudomonadati</taxon>
        <taxon>Pseudomonadota</taxon>
        <taxon>Gammaproteobacteria</taxon>
        <taxon>Pseudomonadales</taxon>
        <taxon>Pseudomonadaceae</taxon>
        <taxon>Pseudomonas</taxon>
    </lineage>
</organism>
<evidence type="ECO:0000313" key="4">
    <source>
        <dbReference type="Proteomes" id="UP000268048"/>
    </source>
</evidence>
<dbReference type="InterPro" id="IPR046839">
    <property type="entry name" value="ABC_toxin_N"/>
</dbReference>
<evidence type="ECO:0000313" key="3">
    <source>
        <dbReference type="EMBL" id="AZE50339.1"/>
    </source>
</evidence>
<dbReference type="EMBL" id="CP027753">
    <property type="protein sequence ID" value="AZE50339.1"/>
    <property type="molecule type" value="Genomic_DNA"/>
</dbReference>
<dbReference type="Pfam" id="PF18413">
    <property type="entry name" value="Neuraminidase"/>
    <property type="match status" value="1"/>
</dbReference>
<feature type="domain" description="ABC toxin N-terminal" evidence="2">
    <location>
        <begin position="39"/>
        <end position="151"/>
    </location>
</feature>
<feature type="domain" description="Neuraminidase-like" evidence="1">
    <location>
        <begin position="182"/>
        <end position="310"/>
    </location>
</feature>
<gene>
    <name evidence="3" type="ORF">C4K04_4684</name>
</gene>
<dbReference type="Pfam" id="PF20220">
    <property type="entry name" value="ABC_toxin_N"/>
    <property type="match status" value="1"/>
</dbReference>
<name>A0A3G7TVI7_9PSED</name>
<sequence length="358" mass="40490">MPTEGWTEGLMQYLEESRDAHCSAYLAWCIPDEEIDGVPLSDIIKTQDDLYSYLLLDTRISAIVDTTWVAETMTSLQQFINQSLSADNNEVDEAINSTLVEQSRSGGFLYDWTDYNQSYDTWSGKERLQYYPSTYIYPTPRSNQTVLFTAMDQTISQGDLNFENVERAVTQYINDFIPVSTLTTVSGYQTGDNSTKSSQGKVYFIGQTQDQPYRYYLRRCDLAIRNSEAEPMPTAGSWSEWIAISAPIESPINNSVASFFYGERLYICWLSKETDGSTMSEGQTEATYTNWLSIYYRDSGGQWSSFRKLPLPSNIQNPTNIAAASNAQKPLSSLLKQRMPPMVNGLNLPMSTIILGRL</sequence>
<dbReference type="RefSeq" id="WP_124321789.1">
    <property type="nucleotide sequence ID" value="NZ_CP027753.1"/>
</dbReference>
<dbReference type="Proteomes" id="UP000268048">
    <property type="component" value="Chromosome"/>
</dbReference>
<reference evidence="3 4" key="1">
    <citation type="submission" date="2018-03" db="EMBL/GenBank/DDBJ databases">
        <title>Diversity of phytobeneficial traits revealed by whole-genome analysis of worldwide-isolated phenazine-producing Pseudomonas spp.</title>
        <authorList>
            <person name="Biessy A."/>
            <person name="Novinscak A."/>
            <person name="Blom J."/>
            <person name="Leger G."/>
            <person name="Thomashow L.S."/>
            <person name="Cazorla F.M."/>
            <person name="Josic D."/>
            <person name="Filion M."/>
        </authorList>
    </citation>
    <scope>NUCLEOTIDE SEQUENCE [LARGE SCALE GENOMIC DNA]</scope>
    <source>
        <strain evidence="3 4">B25</strain>
    </source>
</reference>
<protein>
    <submittedName>
        <fullName evidence="3">Uncharacterized protein</fullName>
    </submittedName>
</protein>
<proteinExistence type="predicted"/>